<sequence length="127" mass="13759">MLGRGKRDRELDDAIRELAEADTLAFGGVGFAGQTLPPTAAYEALERLLPDRAEELRERLTTILADGSPAGKAYAASLLGRFDAAAARAAWESLTEDRGELTTFVGCVMGRTTLGEYARDRLRPDED</sequence>
<proteinExistence type="predicted"/>
<gene>
    <name evidence="1" type="ORF">ACFFHU_03695</name>
</gene>
<evidence type="ECO:0000313" key="2">
    <source>
        <dbReference type="Proteomes" id="UP001589894"/>
    </source>
</evidence>
<accession>A0ABV6NSM0</accession>
<evidence type="ECO:0000313" key="1">
    <source>
        <dbReference type="EMBL" id="MFC0563272.1"/>
    </source>
</evidence>
<name>A0ABV6NSM0_9ACTN</name>
<comment type="caution">
    <text evidence="1">The sequence shown here is derived from an EMBL/GenBank/DDBJ whole genome shotgun (WGS) entry which is preliminary data.</text>
</comment>
<organism evidence="1 2">
    <name type="scientific">Plantactinospora siamensis</name>
    <dbReference type="NCBI Taxonomy" id="555372"/>
    <lineage>
        <taxon>Bacteria</taxon>
        <taxon>Bacillati</taxon>
        <taxon>Actinomycetota</taxon>
        <taxon>Actinomycetes</taxon>
        <taxon>Micromonosporales</taxon>
        <taxon>Micromonosporaceae</taxon>
        <taxon>Plantactinospora</taxon>
    </lineage>
</organism>
<reference evidence="1 2" key="1">
    <citation type="submission" date="2024-09" db="EMBL/GenBank/DDBJ databases">
        <authorList>
            <person name="Sun Q."/>
            <person name="Mori K."/>
        </authorList>
    </citation>
    <scope>NUCLEOTIDE SEQUENCE [LARGE SCALE GENOMIC DNA]</scope>
    <source>
        <strain evidence="1 2">TBRC 2205</strain>
    </source>
</reference>
<protein>
    <submittedName>
        <fullName evidence="1">Uncharacterized protein</fullName>
    </submittedName>
</protein>
<dbReference type="RefSeq" id="WP_377335639.1">
    <property type="nucleotide sequence ID" value="NZ_JBHLUE010000002.1"/>
</dbReference>
<keyword evidence="2" id="KW-1185">Reference proteome</keyword>
<dbReference type="Proteomes" id="UP001589894">
    <property type="component" value="Unassembled WGS sequence"/>
</dbReference>
<dbReference type="EMBL" id="JBHLUE010000002">
    <property type="protein sequence ID" value="MFC0563272.1"/>
    <property type="molecule type" value="Genomic_DNA"/>
</dbReference>